<protein>
    <submittedName>
        <fullName evidence="7">YihY/virulence factor BrkB family protein</fullName>
    </submittedName>
</protein>
<keyword evidence="8" id="KW-1185">Reference proteome</keyword>
<evidence type="ECO:0000256" key="6">
    <source>
        <dbReference type="SAM" id="Phobius"/>
    </source>
</evidence>
<feature type="transmembrane region" description="Helical" evidence="6">
    <location>
        <begin position="170"/>
        <end position="193"/>
    </location>
</feature>
<evidence type="ECO:0000313" key="8">
    <source>
        <dbReference type="Proteomes" id="UP001201161"/>
    </source>
</evidence>
<dbReference type="Proteomes" id="UP001201161">
    <property type="component" value="Unassembled WGS sequence"/>
</dbReference>
<feature type="transmembrane region" description="Helical" evidence="6">
    <location>
        <begin position="40"/>
        <end position="63"/>
    </location>
</feature>
<evidence type="ECO:0000256" key="2">
    <source>
        <dbReference type="ARBA" id="ARBA00022475"/>
    </source>
</evidence>
<feature type="transmembrane region" description="Helical" evidence="6">
    <location>
        <begin position="97"/>
        <end position="117"/>
    </location>
</feature>
<comment type="subcellular location">
    <subcellularLocation>
        <location evidence="1">Cell membrane</location>
        <topology evidence="1">Multi-pass membrane protein</topology>
    </subcellularLocation>
</comment>
<proteinExistence type="predicted"/>
<dbReference type="Pfam" id="PF03631">
    <property type="entry name" value="Virul_fac_BrkB"/>
    <property type="match status" value="1"/>
</dbReference>
<dbReference type="EMBL" id="JAKJHZ010000010">
    <property type="protein sequence ID" value="MCF6379298.1"/>
    <property type="molecule type" value="Genomic_DNA"/>
</dbReference>
<name>A0ABS9HGQ5_9ACTN</name>
<evidence type="ECO:0000256" key="4">
    <source>
        <dbReference type="ARBA" id="ARBA00022989"/>
    </source>
</evidence>
<accession>A0ABS9HGQ5</accession>
<dbReference type="RefSeq" id="WP_236403989.1">
    <property type="nucleotide sequence ID" value="NZ_JAKJHZ010000010.1"/>
</dbReference>
<evidence type="ECO:0000256" key="1">
    <source>
        <dbReference type="ARBA" id="ARBA00004651"/>
    </source>
</evidence>
<evidence type="ECO:0000313" key="7">
    <source>
        <dbReference type="EMBL" id="MCF6379298.1"/>
    </source>
</evidence>
<organism evidence="7 8">
    <name type="scientific">Nocardioides potassii</name>
    <dbReference type="NCBI Taxonomy" id="2911371"/>
    <lineage>
        <taxon>Bacteria</taxon>
        <taxon>Bacillati</taxon>
        <taxon>Actinomycetota</taxon>
        <taxon>Actinomycetes</taxon>
        <taxon>Propionibacteriales</taxon>
        <taxon>Nocardioidaceae</taxon>
        <taxon>Nocardioides</taxon>
    </lineage>
</organism>
<gene>
    <name evidence="7" type="ORF">L2K70_16930</name>
</gene>
<comment type="caution">
    <text evidence="7">The sequence shown here is derived from an EMBL/GenBank/DDBJ whole genome shotgun (WGS) entry which is preliminary data.</text>
</comment>
<reference evidence="7 8" key="1">
    <citation type="submission" date="2022-01" db="EMBL/GenBank/DDBJ databases">
        <title>Nocardioides sp. nov., an actinomycete isolated from mining soil.</title>
        <authorList>
            <person name="Liu L."/>
        </authorList>
    </citation>
    <scope>NUCLEOTIDE SEQUENCE [LARGE SCALE GENOMIC DNA]</scope>
    <source>
        <strain evidence="7 8">KLBMP 9356</strain>
    </source>
</reference>
<feature type="transmembrane region" description="Helical" evidence="6">
    <location>
        <begin position="200"/>
        <end position="220"/>
    </location>
</feature>
<feature type="transmembrane region" description="Helical" evidence="6">
    <location>
        <begin position="138"/>
        <end position="158"/>
    </location>
</feature>
<evidence type="ECO:0000256" key="5">
    <source>
        <dbReference type="ARBA" id="ARBA00023136"/>
    </source>
</evidence>
<keyword evidence="5 6" id="KW-0472">Membrane</keyword>
<evidence type="ECO:0000256" key="3">
    <source>
        <dbReference type="ARBA" id="ARBA00022692"/>
    </source>
</evidence>
<keyword evidence="2" id="KW-1003">Cell membrane</keyword>
<keyword evidence="3 6" id="KW-0812">Transmembrane</keyword>
<feature type="transmembrane region" description="Helical" evidence="6">
    <location>
        <begin position="240"/>
        <end position="265"/>
    </location>
</feature>
<keyword evidence="4 6" id="KW-1133">Transmembrane helix</keyword>
<sequence length="282" mass="29621">MTLVARARSLAHRLHDRYEHTVPLQLVLVFLRIEGRDRTLMLAGQAFIAVIPILIVVATISGADGSSGVGSYLVNRFGLDGSAEESVRVLFDRPPGATGGVTLVSVVVLLFTTNSFARSLQRTFCAAGELPRRAPGANACRALGLLVLLVVLFGVSWFGNLVGAHALPRVAGIVAQLLVVVGGWALATHLFLARRESLRLLLPGAAASAVVQLVVGWGTALRLPRLIARNAESYGSIGVALALVSWLIVVAASIVASAVIGSVLAKRRSRSGLAAHPPDRRG</sequence>
<dbReference type="InterPro" id="IPR017039">
    <property type="entry name" value="Virul_fac_BrkB"/>
</dbReference>